<keyword evidence="3" id="KW-0808">Transferase</keyword>
<dbReference type="PANTHER" id="PTHR48090">
    <property type="entry name" value="UNDECAPRENYL-PHOSPHATE 4-DEOXY-4-FORMAMIDO-L-ARABINOSE TRANSFERASE-RELATED"/>
    <property type="match status" value="1"/>
</dbReference>
<evidence type="ECO:0000313" key="3">
    <source>
        <dbReference type="EMBL" id="OQB74182.1"/>
    </source>
</evidence>
<dbReference type="InterPro" id="IPR001173">
    <property type="entry name" value="Glyco_trans_2-like"/>
</dbReference>
<keyword evidence="1" id="KW-0472">Membrane</keyword>
<accession>A0A1V6CB89</accession>
<comment type="caution">
    <text evidence="3">The sequence shown here is derived from an EMBL/GenBank/DDBJ whole genome shotgun (WGS) entry which is preliminary data.</text>
</comment>
<keyword evidence="1" id="KW-0812">Transmembrane</keyword>
<reference evidence="3" key="1">
    <citation type="submission" date="2017-02" db="EMBL/GenBank/DDBJ databases">
        <title>Delving into the versatile metabolic prowess of the omnipresent phylum Bacteroidetes.</title>
        <authorList>
            <person name="Nobu M.K."/>
            <person name="Mei R."/>
            <person name="Narihiro T."/>
            <person name="Kuroda K."/>
            <person name="Liu W.-T."/>
        </authorList>
    </citation>
    <scope>NUCLEOTIDE SEQUENCE</scope>
    <source>
        <strain evidence="3">ADurb.Bin131</strain>
    </source>
</reference>
<dbReference type="Pfam" id="PF00535">
    <property type="entry name" value="Glycos_transf_2"/>
    <property type="match status" value="1"/>
</dbReference>
<keyword evidence="1" id="KW-1133">Transmembrane helix</keyword>
<dbReference type="Proteomes" id="UP000485562">
    <property type="component" value="Unassembled WGS sequence"/>
</dbReference>
<protein>
    <submittedName>
        <fullName evidence="3">Undecaprenyl-phosphate mannosyltransferase</fullName>
        <ecNumber evidence="3">2.4.1.54</ecNumber>
    </submittedName>
</protein>
<sequence length="229" mass="25688">MDKNQIAVLIPAHNEAKAIGGLVNEVRRIIPNVFVIDDGSTDNTAEIAQTNGAFVIRHQQCMGKGSALKTGFSHLKNLPFLAYITMDGDGQHLPSDIDRFINALERNKKAGIILGKRKIKGTDMPFIRRLTNLSMSILISIIALQWIPDSQNGFRAIKKEVIKNMKLITNHFETETEILLRASWKGVKLASVPISTVYQEQKSKIKPITDTKKFFIMLIKLCISYGRKN</sequence>
<dbReference type="Gene3D" id="3.90.550.10">
    <property type="entry name" value="Spore Coat Polysaccharide Biosynthesis Protein SpsA, Chain A"/>
    <property type="match status" value="1"/>
</dbReference>
<feature type="transmembrane region" description="Helical" evidence="1">
    <location>
        <begin position="126"/>
        <end position="147"/>
    </location>
</feature>
<dbReference type="EMBL" id="MWDQ01000049">
    <property type="protein sequence ID" value="OQB74182.1"/>
    <property type="molecule type" value="Genomic_DNA"/>
</dbReference>
<dbReference type="CDD" id="cd04179">
    <property type="entry name" value="DPM_DPG-synthase_like"/>
    <property type="match status" value="1"/>
</dbReference>
<keyword evidence="3" id="KW-0328">Glycosyltransferase</keyword>
<dbReference type="EC" id="2.4.1.54" evidence="3"/>
<dbReference type="AlphaFoldDB" id="A0A1V6CB89"/>
<dbReference type="InterPro" id="IPR029044">
    <property type="entry name" value="Nucleotide-diphossugar_trans"/>
</dbReference>
<organism evidence="3">
    <name type="scientific">candidate division TA06 bacterium ADurb.Bin131</name>
    <dbReference type="NCBI Taxonomy" id="1852827"/>
    <lineage>
        <taxon>Bacteria</taxon>
        <taxon>Bacteria division TA06</taxon>
    </lineage>
</organism>
<proteinExistence type="predicted"/>
<dbReference type="GO" id="GO:0047267">
    <property type="term" value="F:undecaprenyl-phosphate mannosyltransferase activity"/>
    <property type="evidence" value="ECO:0007669"/>
    <property type="project" value="UniProtKB-EC"/>
</dbReference>
<feature type="domain" description="Glycosyltransferase 2-like" evidence="2">
    <location>
        <begin position="8"/>
        <end position="163"/>
    </location>
</feature>
<name>A0A1V6CB89_UNCT6</name>
<gene>
    <name evidence="3" type="ORF">BWX89_00618</name>
</gene>
<evidence type="ECO:0000259" key="2">
    <source>
        <dbReference type="Pfam" id="PF00535"/>
    </source>
</evidence>
<dbReference type="SUPFAM" id="SSF53448">
    <property type="entry name" value="Nucleotide-diphospho-sugar transferases"/>
    <property type="match status" value="1"/>
</dbReference>
<evidence type="ECO:0000256" key="1">
    <source>
        <dbReference type="SAM" id="Phobius"/>
    </source>
</evidence>
<dbReference type="InterPro" id="IPR050256">
    <property type="entry name" value="Glycosyltransferase_2"/>
</dbReference>
<dbReference type="PANTHER" id="PTHR48090:SF7">
    <property type="entry name" value="RFBJ PROTEIN"/>
    <property type="match status" value="1"/>
</dbReference>